<dbReference type="InterPro" id="IPR036915">
    <property type="entry name" value="Cyclin-like_sf"/>
</dbReference>
<sequence length="315" mass="36514">MYSSSTQKMAWTFPDQEEISRLRTEANGKYRSRYLPFLENGDQQNDFLTAAEELLLCRIVTETGIRFGDDFRPALWPSARWIAFAYFKRFYLNQSAMEYFPKNVMMACYYLAAKIDEFNVSIDQFVDNLRNGVRENNIETILTLEPELMLKLNYHLTVHCPFRPFEGHLIDMKTKCALNFDLEIIRSHCTEFFKRALIGDAMLLFPPSQIALAAIKYGLEKSEKSPDVLRDYLAKILEFDSLSLNADDAMMLDKLQLRIDVICDTVRSQAMPMKQEQSGALQAKMQRMVALQQQLDPLIKPMEKSNEPVDSDDDF</sequence>
<feature type="domain" description="Cyclin N-terminal" evidence="3">
    <location>
        <begin position="81"/>
        <end position="156"/>
    </location>
</feature>
<dbReference type="EMBL" id="JAKKPZ010000001">
    <property type="protein sequence ID" value="KAI1728899.1"/>
    <property type="molecule type" value="Genomic_DNA"/>
</dbReference>
<reference evidence="5" key="1">
    <citation type="submission" date="2022-01" db="EMBL/GenBank/DDBJ databases">
        <title>Genome Sequence Resource for Two Populations of Ditylenchus destructor, the Migratory Endoparasitic Phytonematode.</title>
        <authorList>
            <person name="Zhang H."/>
            <person name="Lin R."/>
            <person name="Xie B."/>
        </authorList>
    </citation>
    <scope>NUCLEOTIDE SEQUENCE</scope>
    <source>
        <strain evidence="5">BazhouSP</strain>
    </source>
</reference>
<comment type="caution">
    <text evidence="5">The sequence shown here is derived from an EMBL/GenBank/DDBJ whole genome shotgun (WGS) entry which is preliminary data.</text>
</comment>
<dbReference type="Pfam" id="PF00134">
    <property type="entry name" value="Cyclin_N"/>
    <property type="match status" value="1"/>
</dbReference>
<dbReference type="InterPro" id="IPR043198">
    <property type="entry name" value="Cyclin/Ssn8"/>
</dbReference>
<proteinExistence type="inferred from homology"/>
<dbReference type="Proteomes" id="UP001201812">
    <property type="component" value="Unassembled WGS sequence"/>
</dbReference>
<evidence type="ECO:0000313" key="6">
    <source>
        <dbReference type="Proteomes" id="UP001201812"/>
    </source>
</evidence>
<evidence type="ECO:0000259" key="4">
    <source>
        <dbReference type="Pfam" id="PF16899"/>
    </source>
</evidence>
<name>A0AAD4R7U4_9BILA</name>
<dbReference type="InterPro" id="IPR031658">
    <property type="entry name" value="Cyclin_C_2"/>
</dbReference>
<organism evidence="5 6">
    <name type="scientific">Ditylenchus destructor</name>
    <dbReference type="NCBI Taxonomy" id="166010"/>
    <lineage>
        <taxon>Eukaryota</taxon>
        <taxon>Metazoa</taxon>
        <taxon>Ecdysozoa</taxon>
        <taxon>Nematoda</taxon>
        <taxon>Chromadorea</taxon>
        <taxon>Rhabditida</taxon>
        <taxon>Tylenchina</taxon>
        <taxon>Tylenchomorpha</taxon>
        <taxon>Sphaerularioidea</taxon>
        <taxon>Anguinidae</taxon>
        <taxon>Anguininae</taxon>
        <taxon>Ditylenchus</taxon>
    </lineage>
</organism>
<feature type="domain" description="Cyclin C-terminal" evidence="4">
    <location>
        <begin position="161"/>
        <end position="237"/>
    </location>
</feature>
<dbReference type="Gene3D" id="1.10.472.10">
    <property type="entry name" value="Cyclin-like"/>
    <property type="match status" value="1"/>
</dbReference>
<dbReference type="SUPFAM" id="SSF47954">
    <property type="entry name" value="Cyclin-like"/>
    <property type="match status" value="2"/>
</dbReference>
<keyword evidence="6" id="KW-1185">Reference proteome</keyword>
<accession>A0AAD4R7U4</accession>
<dbReference type="CDD" id="cd20524">
    <property type="entry name" value="CYCLIN_CCNH_rpt1"/>
    <property type="match status" value="1"/>
</dbReference>
<dbReference type="CDD" id="cd20525">
    <property type="entry name" value="CYCLIN_CCNH_rpt2"/>
    <property type="match status" value="1"/>
</dbReference>
<evidence type="ECO:0000259" key="3">
    <source>
        <dbReference type="Pfam" id="PF00134"/>
    </source>
</evidence>
<evidence type="ECO:0000313" key="5">
    <source>
        <dbReference type="EMBL" id="KAI1728899.1"/>
    </source>
</evidence>
<dbReference type="GO" id="GO:0006357">
    <property type="term" value="P:regulation of transcription by RNA polymerase II"/>
    <property type="evidence" value="ECO:0007669"/>
    <property type="project" value="InterPro"/>
</dbReference>
<evidence type="ECO:0000256" key="2">
    <source>
        <dbReference type="ARBA" id="ARBA00023127"/>
    </source>
</evidence>
<dbReference type="GO" id="GO:0016538">
    <property type="term" value="F:cyclin-dependent protein serine/threonine kinase regulator activity"/>
    <property type="evidence" value="ECO:0007669"/>
    <property type="project" value="InterPro"/>
</dbReference>
<dbReference type="Pfam" id="PF16899">
    <property type="entry name" value="Cyclin_C_2"/>
    <property type="match status" value="1"/>
</dbReference>
<gene>
    <name evidence="5" type="ORF">DdX_01108</name>
</gene>
<dbReference type="PANTHER" id="PTHR10026">
    <property type="entry name" value="CYCLIN"/>
    <property type="match status" value="1"/>
</dbReference>
<evidence type="ECO:0000256" key="1">
    <source>
        <dbReference type="ARBA" id="ARBA00008638"/>
    </source>
</evidence>
<protein>
    <submittedName>
        <fullName evidence="5">Cyclin-H</fullName>
    </submittedName>
</protein>
<keyword evidence="2" id="KW-0195">Cyclin</keyword>
<comment type="similarity">
    <text evidence="1">Belongs to the cyclin family. Cyclin C subfamily.</text>
</comment>
<dbReference type="InterPro" id="IPR006671">
    <property type="entry name" value="Cyclin_N"/>
</dbReference>
<dbReference type="AlphaFoldDB" id="A0AAD4R7U4"/>